<evidence type="ECO:0000259" key="2">
    <source>
        <dbReference type="PROSITE" id="PS50822"/>
    </source>
</evidence>
<proteinExistence type="predicted"/>
<dbReference type="PROSITE" id="PS50822">
    <property type="entry name" value="PIWI"/>
    <property type="match status" value="1"/>
</dbReference>
<dbReference type="InterPro" id="IPR036085">
    <property type="entry name" value="PAZ_dom_sf"/>
</dbReference>
<reference evidence="3 4" key="1">
    <citation type="journal article" date="2012" name="Science">
        <title>The Paleozoic origin of enzymatic lignin decomposition reconstructed from 31 fungal genomes.</title>
        <authorList>
            <person name="Floudas D."/>
            <person name="Binder M."/>
            <person name="Riley R."/>
            <person name="Barry K."/>
            <person name="Blanchette R.A."/>
            <person name="Henrissat B."/>
            <person name="Martinez A.T."/>
            <person name="Otillar R."/>
            <person name="Spatafora J.W."/>
            <person name="Yadav J.S."/>
            <person name="Aerts A."/>
            <person name="Benoit I."/>
            <person name="Boyd A."/>
            <person name="Carlson A."/>
            <person name="Copeland A."/>
            <person name="Coutinho P.M."/>
            <person name="de Vries R.P."/>
            <person name="Ferreira P."/>
            <person name="Findley K."/>
            <person name="Foster B."/>
            <person name="Gaskell J."/>
            <person name="Glotzer D."/>
            <person name="Gorecki P."/>
            <person name="Heitman J."/>
            <person name="Hesse C."/>
            <person name="Hori C."/>
            <person name="Igarashi K."/>
            <person name="Jurgens J.A."/>
            <person name="Kallen N."/>
            <person name="Kersten P."/>
            <person name="Kohler A."/>
            <person name="Kuees U."/>
            <person name="Kumar T.K.A."/>
            <person name="Kuo A."/>
            <person name="LaButti K."/>
            <person name="Larrondo L.F."/>
            <person name="Lindquist E."/>
            <person name="Ling A."/>
            <person name="Lombard V."/>
            <person name="Lucas S."/>
            <person name="Lundell T."/>
            <person name="Martin R."/>
            <person name="McLaughlin D.J."/>
            <person name="Morgenstern I."/>
            <person name="Morin E."/>
            <person name="Murat C."/>
            <person name="Nagy L.G."/>
            <person name="Nolan M."/>
            <person name="Ohm R.A."/>
            <person name="Patyshakuliyeva A."/>
            <person name="Rokas A."/>
            <person name="Ruiz-Duenas F.J."/>
            <person name="Sabat G."/>
            <person name="Salamov A."/>
            <person name="Samejima M."/>
            <person name="Schmutz J."/>
            <person name="Slot J.C."/>
            <person name="St John F."/>
            <person name="Stenlid J."/>
            <person name="Sun H."/>
            <person name="Sun S."/>
            <person name="Syed K."/>
            <person name="Tsang A."/>
            <person name="Wiebenga A."/>
            <person name="Young D."/>
            <person name="Pisabarro A."/>
            <person name="Eastwood D.C."/>
            <person name="Martin F."/>
            <person name="Cullen D."/>
            <person name="Grigoriev I.V."/>
            <person name="Hibbett D.S."/>
        </authorList>
    </citation>
    <scope>NUCLEOTIDE SEQUENCE [LARGE SCALE GENOMIC DNA]</scope>
    <source>
        <strain evidence="3 4">MD-104</strain>
    </source>
</reference>
<feature type="domain" description="PAZ" evidence="1">
    <location>
        <begin position="77"/>
        <end position="186"/>
    </location>
</feature>
<evidence type="ECO:0000313" key="4">
    <source>
        <dbReference type="Proteomes" id="UP000218811"/>
    </source>
</evidence>
<dbReference type="Pfam" id="PF02171">
    <property type="entry name" value="Piwi"/>
    <property type="match status" value="1"/>
</dbReference>
<keyword evidence="4" id="KW-1185">Reference proteome</keyword>
<dbReference type="PROSITE" id="PS50821">
    <property type="entry name" value="PAZ"/>
    <property type="match status" value="1"/>
</dbReference>
<dbReference type="PANTHER" id="PTHR22891">
    <property type="entry name" value="EUKARYOTIC TRANSLATION INITIATION FACTOR 2C"/>
    <property type="match status" value="1"/>
</dbReference>
<dbReference type="CDD" id="cd04657">
    <property type="entry name" value="Piwi_ago-like"/>
    <property type="match status" value="1"/>
</dbReference>
<dbReference type="InterPro" id="IPR045246">
    <property type="entry name" value="Piwi_ago-like"/>
</dbReference>
<gene>
    <name evidence="3" type="ORF">WOLCODRAFT_66747</name>
</gene>
<dbReference type="Gene3D" id="3.30.420.10">
    <property type="entry name" value="Ribonuclease H-like superfamily/Ribonuclease H"/>
    <property type="match status" value="1"/>
</dbReference>
<dbReference type="InterPro" id="IPR036397">
    <property type="entry name" value="RNaseH_sf"/>
</dbReference>
<dbReference type="InterPro" id="IPR003165">
    <property type="entry name" value="Piwi"/>
</dbReference>
<dbReference type="STRING" id="742152.A0A2H3J8K9"/>
<evidence type="ECO:0000313" key="3">
    <source>
        <dbReference type="EMBL" id="PCH38271.1"/>
    </source>
</evidence>
<dbReference type="OrthoDB" id="10252740at2759"/>
<dbReference type="Pfam" id="PF02170">
    <property type="entry name" value="PAZ"/>
    <property type="match status" value="1"/>
</dbReference>
<dbReference type="CDD" id="cd02846">
    <property type="entry name" value="PAZ_argonaute_like"/>
    <property type="match status" value="1"/>
</dbReference>
<dbReference type="SUPFAM" id="SSF53098">
    <property type="entry name" value="Ribonuclease H-like"/>
    <property type="match status" value="1"/>
</dbReference>
<dbReference type="Pfam" id="PF08699">
    <property type="entry name" value="ArgoL1"/>
    <property type="match status" value="1"/>
</dbReference>
<dbReference type="SUPFAM" id="SSF101690">
    <property type="entry name" value="PAZ domain"/>
    <property type="match status" value="1"/>
</dbReference>
<dbReference type="Proteomes" id="UP000218811">
    <property type="component" value="Unassembled WGS sequence"/>
</dbReference>
<dbReference type="InterPro" id="IPR003100">
    <property type="entry name" value="PAZ_dom"/>
</dbReference>
<name>A0A2H3J8K9_WOLCO</name>
<evidence type="ECO:0000259" key="1">
    <source>
        <dbReference type="PROSITE" id="PS50821"/>
    </source>
</evidence>
<organism evidence="3 4">
    <name type="scientific">Wolfiporia cocos (strain MD-104)</name>
    <name type="common">Brown rot fungus</name>
    <dbReference type="NCBI Taxonomy" id="742152"/>
    <lineage>
        <taxon>Eukaryota</taxon>
        <taxon>Fungi</taxon>
        <taxon>Dikarya</taxon>
        <taxon>Basidiomycota</taxon>
        <taxon>Agaricomycotina</taxon>
        <taxon>Agaricomycetes</taxon>
        <taxon>Polyporales</taxon>
        <taxon>Phaeolaceae</taxon>
        <taxon>Wolfiporia</taxon>
    </lineage>
</organism>
<dbReference type="Gene3D" id="2.170.260.10">
    <property type="entry name" value="paz domain"/>
    <property type="match status" value="1"/>
</dbReference>
<dbReference type="OMA" id="HPDRIDW"/>
<dbReference type="Pfam" id="PF16487">
    <property type="entry name" value="ArgoMid"/>
    <property type="match status" value="1"/>
</dbReference>
<dbReference type="InterPro" id="IPR014811">
    <property type="entry name" value="ArgoL1"/>
</dbReference>
<protein>
    <submittedName>
        <fullName evidence="3">Piwi-domain-containing protein</fullName>
    </submittedName>
</protein>
<dbReference type="GO" id="GO:0003723">
    <property type="term" value="F:RNA binding"/>
    <property type="evidence" value="ECO:0007669"/>
    <property type="project" value="InterPro"/>
</dbReference>
<accession>A0A2H3J8K9</accession>
<dbReference type="Gene3D" id="3.40.50.2300">
    <property type="match status" value="1"/>
</dbReference>
<dbReference type="SMART" id="SM00950">
    <property type="entry name" value="Piwi"/>
    <property type="match status" value="1"/>
</dbReference>
<dbReference type="SMART" id="SM01163">
    <property type="entry name" value="DUF1785"/>
    <property type="match status" value="1"/>
</dbReference>
<dbReference type="InterPro" id="IPR032473">
    <property type="entry name" value="Argonaute_Mid_dom"/>
</dbReference>
<dbReference type="AlphaFoldDB" id="A0A2H3J8K9"/>
<dbReference type="InterPro" id="IPR012337">
    <property type="entry name" value="RNaseH-like_sf"/>
</dbReference>
<sequence>MAVNLLQIIVRQAANQRHGFPLDAKSFFTNRHSIQLGGGLEAWRGFFQSVRPVLNRLLINIDIAHALIYHHGPLVDVAINFLGDNSMRTLTNLREGSTEFVRLRNFFKKVNIKIKVGPSERNNRARPIKDLVLNAGRYEFEKDGSTTTVYLHYRDKYNYTVKYPDLFGVRIGSGAIFPAEICEVVPGQLYRKKIPQQLAPKFVKYTAQKPDQRLRAIQEGVAGPQQVFDYDRSDFMIDAGVEVRPEPIQIQGRVLNTPQIKYGSSVLSIRPRSGSWNVLNQRFLKPVQIRLWAVVNFDQHANESLIRQFVDVLARNLHKLGQSSVLSLMNAGRAVFEQHKNAPSFLLIFLPMSAAEPKRRIKRFGDTENGVATQCVRQGKWERLNDQYCNNIALKINAKLGGENSATANQILPAGFMVVGMDVGHPGPGVMNRPSVTSLVASLNFSATIYSAHSSVQKPRVEIISDLKGMLTAALRDFGVSNNGNYPRGIIFYRDGVSEGEYAHVAEEEITAIKETFRDLRALDPRTRDFNDQPAQFHQNQYPRITFIVVGKRHHIRFFPSTSSGNCPPGFVVDDQITNATFPDFYLQSHSGIQGTSRPSHYIVLQNEIGLTPDQYQEVSFALCHVYASATRSVSIPAPVYFLIQNTDADRVCARAENHFDEALHFAESDAATTTSGGSADFPLEKWREGYRQVHRSMRRQMYFL</sequence>
<dbReference type="EMBL" id="KB467942">
    <property type="protein sequence ID" value="PCH38271.1"/>
    <property type="molecule type" value="Genomic_DNA"/>
</dbReference>
<feature type="domain" description="Piwi" evidence="2">
    <location>
        <begin position="345"/>
        <end position="642"/>
    </location>
</feature>